<keyword evidence="2" id="KW-1185">Reference proteome</keyword>
<evidence type="ECO:0008006" key="3">
    <source>
        <dbReference type="Google" id="ProtNLM"/>
    </source>
</evidence>
<protein>
    <recommendedName>
        <fullName evidence="3">Ycf15</fullName>
    </recommendedName>
</protein>
<gene>
    <name evidence="1" type="ORF">PUN28_013566</name>
</gene>
<evidence type="ECO:0000313" key="1">
    <source>
        <dbReference type="EMBL" id="KAL0110026.1"/>
    </source>
</evidence>
<accession>A0AAW2F694</accession>
<dbReference type="AlphaFoldDB" id="A0AAW2F694"/>
<name>A0AAW2F694_9HYME</name>
<proteinExistence type="predicted"/>
<comment type="caution">
    <text evidence="1">The sequence shown here is derived from an EMBL/GenBank/DDBJ whole genome shotgun (WGS) entry which is preliminary data.</text>
</comment>
<sequence length="93" mass="10706">MIVQPVSYVANKTLSFVGNKRRRIERRKKNYCLSSFVLSVPPPPRSFFVILFVERSYIWSEREKTGVIGGDGARIVPFSATSRTKENTPWILE</sequence>
<evidence type="ECO:0000313" key="2">
    <source>
        <dbReference type="Proteomes" id="UP001430953"/>
    </source>
</evidence>
<dbReference type="EMBL" id="JADYXP020000014">
    <property type="protein sequence ID" value="KAL0110026.1"/>
    <property type="molecule type" value="Genomic_DNA"/>
</dbReference>
<reference evidence="1 2" key="1">
    <citation type="submission" date="2023-03" db="EMBL/GenBank/DDBJ databases">
        <title>High recombination rates correlate with genetic variation in Cardiocondyla obscurior ants.</title>
        <authorList>
            <person name="Errbii M."/>
        </authorList>
    </citation>
    <scope>NUCLEOTIDE SEQUENCE [LARGE SCALE GENOMIC DNA]</scope>
    <source>
        <strain evidence="1">Alpha-2009</strain>
        <tissue evidence="1">Whole body</tissue>
    </source>
</reference>
<organism evidence="1 2">
    <name type="scientific">Cardiocondyla obscurior</name>
    <dbReference type="NCBI Taxonomy" id="286306"/>
    <lineage>
        <taxon>Eukaryota</taxon>
        <taxon>Metazoa</taxon>
        <taxon>Ecdysozoa</taxon>
        <taxon>Arthropoda</taxon>
        <taxon>Hexapoda</taxon>
        <taxon>Insecta</taxon>
        <taxon>Pterygota</taxon>
        <taxon>Neoptera</taxon>
        <taxon>Endopterygota</taxon>
        <taxon>Hymenoptera</taxon>
        <taxon>Apocrita</taxon>
        <taxon>Aculeata</taxon>
        <taxon>Formicoidea</taxon>
        <taxon>Formicidae</taxon>
        <taxon>Myrmicinae</taxon>
        <taxon>Cardiocondyla</taxon>
    </lineage>
</organism>
<dbReference type="Proteomes" id="UP001430953">
    <property type="component" value="Unassembled WGS sequence"/>
</dbReference>